<dbReference type="EMBL" id="AWGH01000001">
    <property type="protein sequence ID" value="ODO08413.1"/>
    <property type="molecule type" value="Genomic_DNA"/>
</dbReference>
<dbReference type="GO" id="GO:0005634">
    <property type="term" value="C:nucleus"/>
    <property type="evidence" value="ECO:0007669"/>
    <property type="project" value="UniProtKB-SubCell"/>
</dbReference>
<dbReference type="GeneID" id="30189358"/>
<comment type="similarity">
    <text evidence="2">Belongs to the SCC4/mau-2 family.</text>
</comment>
<organism evidence="9 10">
    <name type="scientific">Cryptococcus wingfieldii CBS 7118</name>
    <dbReference type="NCBI Taxonomy" id="1295528"/>
    <lineage>
        <taxon>Eukaryota</taxon>
        <taxon>Fungi</taxon>
        <taxon>Dikarya</taxon>
        <taxon>Basidiomycota</taxon>
        <taxon>Agaricomycotina</taxon>
        <taxon>Tremellomycetes</taxon>
        <taxon>Tremellales</taxon>
        <taxon>Cryptococcaceae</taxon>
        <taxon>Cryptococcus</taxon>
    </lineage>
</organism>
<dbReference type="GO" id="GO:0007064">
    <property type="term" value="P:mitotic sister chromatid cohesion"/>
    <property type="evidence" value="ECO:0007669"/>
    <property type="project" value="InterPro"/>
</dbReference>
<feature type="region of interest" description="Disordered" evidence="8">
    <location>
        <begin position="1"/>
        <end position="22"/>
    </location>
</feature>
<comment type="caution">
    <text evidence="9">The sequence shown here is derived from an EMBL/GenBank/DDBJ whole genome shotgun (WGS) entry which is preliminary data.</text>
</comment>
<keyword evidence="6" id="KW-0539">Nucleus</keyword>
<evidence type="ECO:0000313" key="10">
    <source>
        <dbReference type="Proteomes" id="UP000094819"/>
    </source>
</evidence>
<keyword evidence="10" id="KW-1185">Reference proteome</keyword>
<dbReference type="GO" id="GO:0051301">
    <property type="term" value="P:cell division"/>
    <property type="evidence" value="ECO:0007669"/>
    <property type="project" value="UniProtKB-KW"/>
</dbReference>
<dbReference type="OrthoDB" id="5565328at2759"/>
<accession>A0A1E3K6C3</accession>
<gene>
    <name evidence="9" type="ORF">L198_00143</name>
</gene>
<protein>
    <submittedName>
        <fullName evidence="9">Uncharacterized protein</fullName>
    </submittedName>
</protein>
<dbReference type="GO" id="GO:0007059">
    <property type="term" value="P:chromosome segregation"/>
    <property type="evidence" value="ECO:0007669"/>
    <property type="project" value="UniProtKB-KW"/>
</dbReference>
<evidence type="ECO:0000256" key="5">
    <source>
        <dbReference type="ARBA" id="ARBA00022829"/>
    </source>
</evidence>
<evidence type="ECO:0000256" key="1">
    <source>
        <dbReference type="ARBA" id="ARBA00004123"/>
    </source>
</evidence>
<evidence type="ECO:0000256" key="2">
    <source>
        <dbReference type="ARBA" id="ARBA00008585"/>
    </source>
</evidence>
<feature type="compositionally biased region" description="Pro residues" evidence="8">
    <location>
        <begin position="7"/>
        <end position="18"/>
    </location>
</feature>
<evidence type="ECO:0000256" key="4">
    <source>
        <dbReference type="ARBA" id="ARBA00022776"/>
    </source>
</evidence>
<dbReference type="AlphaFoldDB" id="A0A1E3K6C3"/>
<keyword evidence="5" id="KW-0159">Chromosome partition</keyword>
<comment type="subcellular location">
    <subcellularLocation>
        <location evidence="1">Nucleus</location>
    </subcellularLocation>
</comment>
<evidence type="ECO:0000256" key="8">
    <source>
        <dbReference type="SAM" id="MobiDB-lite"/>
    </source>
</evidence>
<evidence type="ECO:0000256" key="6">
    <source>
        <dbReference type="ARBA" id="ARBA00023242"/>
    </source>
</evidence>
<evidence type="ECO:0000256" key="3">
    <source>
        <dbReference type="ARBA" id="ARBA00022618"/>
    </source>
</evidence>
<keyword evidence="4" id="KW-0498">Mitosis</keyword>
<keyword evidence="7" id="KW-0131">Cell cycle</keyword>
<dbReference type="Proteomes" id="UP000094819">
    <property type="component" value="Unassembled WGS sequence"/>
</dbReference>
<dbReference type="Pfam" id="PF10345">
    <property type="entry name" value="Cohesin_load"/>
    <property type="match status" value="1"/>
</dbReference>
<name>A0A1E3K6C3_9TREE</name>
<keyword evidence="3" id="KW-0132">Cell division</keyword>
<dbReference type="InterPro" id="IPR019440">
    <property type="entry name" value="MAU2"/>
</dbReference>
<dbReference type="RefSeq" id="XP_019035270.1">
    <property type="nucleotide sequence ID" value="XM_019172328.1"/>
</dbReference>
<evidence type="ECO:0000313" key="9">
    <source>
        <dbReference type="EMBL" id="ODO08413.1"/>
    </source>
</evidence>
<evidence type="ECO:0000256" key="7">
    <source>
        <dbReference type="ARBA" id="ARBA00023306"/>
    </source>
</evidence>
<sequence length="804" mass="88828">MSQGYPRPNPHPQHPLYPSPVVLPASSDTIVASSPAHGITQHPDSMRRSYPIGLSSDAGLVGVDGSLKRRKISPTLYENTGGVQGIPTPITAAGFFQPPHQQPLKQSAPLNPVISTPALLYSYAQSAHAESQTHLQQSFIPPYISADRKSGYPIARLYPPSPPMTPPSPLATPLPRYTHDSEARQKALGYLLLALDLLRAGLKSNELSDREKVVFALEFGLVGVKVWSAWKSCSITGKERRKNESGRLMDEMQEFVGQASLVAERQSSLALLKLQLELLNARLAFMQGKFNLGKRLVRNGLAACKNDHCHRYGLYLLHLEHIETTGPGEYLNIVTEFLNEAERNKHQEIVQLASLLKARIAFVHRRWELVPSALAALAGALNSPFSDHTSVPANLLPGASELEQSWLASMNVHYLTLKALWEGRRGDDAVTKAVLKQVYALMDMSSDKGTFNALRASGGVFMLPLPNSQPLLIQLTPPNITYMLTYLTTVVTRREFTGSIASCRTLVHAKVFKETEHVARAEDMWDIGFSGCHGLADVVALQRKVASIRAEVSLEQATALMYRGSFKESLSLLYETVDYLQKNDIFAPLSPQLCLLFAQHAHLLGLTETATRYYTACKALINTGSELSLIAEIGILGAHSKLEGLMQDLMVQDEVNGLAEKCKGSTSATFSAAGQFLASMIDDNRVNSKKKLSTAYEISQKANNHILRLLIFAYTTSTHHYGGRQRMQRQLETGKDIAKMLGGKDRPDGVGQVVLGWWFARRLKEFYRQEGAAEAAAEAKQSEKVHLERLQDVRREAEKMFNDN</sequence>
<reference evidence="9 10" key="1">
    <citation type="submission" date="2016-06" db="EMBL/GenBank/DDBJ databases">
        <title>Evolution of pathogenesis and genome organization in the Tremellales.</title>
        <authorList>
            <person name="Cuomo C."/>
            <person name="Litvintseva A."/>
            <person name="Heitman J."/>
            <person name="Chen Y."/>
            <person name="Sun S."/>
            <person name="Springer D."/>
            <person name="Dromer F."/>
            <person name="Young S."/>
            <person name="Zeng Q."/>
            <person name="Chapman S."/>
            <person name="Gujja S."/>
            <person name="Saif S."/>
            <person name="Birren B."/>
        </authorList>
    </citation>
    <scope>NUCLEOTIDE SEQUENCE [LARGE SCALE GENOMIC DNA]</scope>
    <source>
        <strain evidence="9 10">CBS 7118</strain>
    </source>
</reference>
<proteinExistence type="inferred from homology"/>